<dbReference type="GO" id="GO:0046685">
    <property type="term" value="P:response to arsenic-containing substance"/>
    <property type="evidence" value="ECO:0007669"/>
    <property type="project" value="UniProtKB-KW"/>
</dbReference>
<reference evidence="3 4" key="1">
    <citation type="journal article" date="2018" name="Nat. Biotechnol.">
        <title>A standardized bacterial taxonomy based on genome phylogeny substantially revises the tree of life.</title>
        <authorList>
            <person name="Parks D.H."/>
            <person name="Chuvochina M."/>
            <person name="Waite D.W."/>
            <person name="Rinke C."/>
            <person name="Skarshewski A."/>
            <person name="Chaumeil P.A."/>
            <person name="Hugenholtz P."/>
        </authorList>
    </citation>
    <scope>NUCLEOTIDE SEQUENCE [LARGE SCALE GENOMIC DNA]</scope>
    <source>
        <strain evidence="3">UBA9958</strain>
    </source>
</reference>
<feature type="domain" description="Phosphotyrosine protein phosphatase I" evidence="2">
    <location>
        <begin position="6"/>
        <end position="143"/>
    </location>
</feature>
<keyword evidence="1" id="KW-0059">Arsenical resistance</keyword>
<evidence type="ECO:0000313" key="4">
    <source>
        <dbReference type="Proteomes" id="UP000264313"/>
    </source>
</evidence>
<dbReference type="PANTHER" id="PTHR43428">
    <property type="entry name" value="ARSENATE REDUCTASE"/>
    <property type="match status" value="1"/>
</dbReference>
<dbReference type="InterPro" id="IPR036196">
    <property type="entry name" value="Ptyr_pPase_sf"/>
</dbReference>
<dbReference type="PANTHER" id="PTHR43428:SF1">
    <property type="entry name" value="ARSENATE REDUCTASE"/>
    <property type="match status" value="1"/>
</dbReference>
<dbReference type="Proteomes" id="UP000264313">
    <property type="component" value="Unassembled WGS sequence"/>
</dbReference>
<dbReference type="Gene3D" id="3.40.50.2300">
    <property type="match status" value="1"/>
</dbReference>
<dbReference type="SUPFAM" id="SSF52788">
    <property type="entry name" value="Phosphotyrosine protein phosphatases I"/>
    <property type="match status" value="1"/>
</dbReference>
<evidence type="ECO:0000256" key="1">
    <source>
        <dbReference type="ARBA" id="ARBA00022849"/>
    </source>
</evidence>
<dbReference type="EMBL" id="DNAA01000137">
    <property type="protein sequence ID" value="HBA09077.1"/>
    <property type="molecule type" value="Genomic_DNA"/>
</dbReference>
<sequence>MIVKTYNVLIVDTKNSARSIMAEALFNTMGDGVYQAYSAGSSPSGVVNRFAIEQIKTINYPTKNLRSKSWNEFLEAKTPIMNFVISLCDIDKDTLPAWHEKSIYTHWEFDDPSTVDGTFDEKKAAYKKVFQQIQNKIDLFTQLPLAHLNQESLNRAIEKWKSK</sequence>
<dbReference type="InterPro" id="IPR023485">
    <property type="entry name" value="Ptyr_pPase"/>
</dbReference>
<comment type="caution">
    <text evidence="3">The sequence shown here is derived from an EMBL/GenBank/DDBJ whole genome shotgun (WGS) entry which is preliminary data.</text>
</comment>
<name>A0A351RAK6_9PROT</name>
<dbReference type="CDD" id="cd16345">
    <property type="entry name" value="LMWP_ArsC"/>
    <property type="match status" value="1"/>
</dbReference>
<organism evidence="3 4">
    <name type="scientific">Methylotenera mobilis</name>
    <dbReference type="NCBI Taxonomy" id="359408"/>
    <lineage>
        <taxon>Bacteria</taxon>
        <taxon>Pseudomonadati</taxon>
        <taxon>Pseudomonadota</taxon>
        <taxon>Betaproteobacteria</taxon>
        <taxon>Nitrosomonadales</taxon>
        <taxon>Methylophilaceae</taxon>
        <taxon>Methylotenera</taxon>
    </lineage>
</organism>
<dbReference type="Pfam" id="PF01451">
    <property type="entry name" value="LMWPc"/>
    <property type="match status" value="1"/>
</dbReference>
<proteinExistence type="predicted"/>
<evidence type="ECO:0000259" key="2">
    <source>
        <dbReference type="SMART" id="SM00226"/>
    </source>
</evidence>
<gene>
    <name evidence="3" type="ORF">DCW48_05625</name>
</gene>
<dbReference type="AlphaFoldDB" id="A0A351RAK6"/>
<protein>
    <submittedName>
        <fullName evidence="3">Protein-tyrosine-phosphatase</fullName>
    </submittedName>
</protein>
<accession>A0A351RAK6</accession>
<evidence type="ECO:0000313" key="3">
    <source>
        <dbReference type="EMBL" id="HBA09077.1"/>
    </source>
</evidence>
<dbReference type="SMART" id="SM00226">
    <property type="entry name" value="LMWPc"/>
    <property type="match status" value="1"/>
</dbReference>